<dbReference type="EnsemblMetazoa" id="SMAR007000-RA">
    <property type="protein sequence ID" value="SMAR007000-PA"/>
    <property type="gene ID" value="SMAR007000"/>
</dbReference>
<reference evidence="7" key="2">
    <citation type="submission" date="2015-02" db="UniProtKB">
        <authorList>
            <consortium name="EnsemblMetazoa"/>
        </authorList>
    </citation>
    <scope>IDENTIFICATION</scope>
</reference>
<evidence type="ECO:0000259" key="6">
    <source>
        <dbReference type="Pfam" id="PF25574"/>
    </source>
</evidence>
<dbReference type="Pfam" id="PF25574">
    <property type="entry name" value="TPR_IMB1"/>
    <property type="match status" value="1"/>
</dbReference>
<evidence type="ECO:0000256" key="4">
    <source>
        <dbReference type="ARBA" id="ARBA00022737"/>
    </source>
</evidence>
<evidence type="ECO:0000256" key="3">
    <source>
        <dbReference type="ARBA" id="ARBA00022490"/>
    </source>
</evidence>
<dbReference type="SUPFAM" id="SSF48371">
    <property type="entry name" value="ARM repeat"/>
    <property type="match status" value="1"/>
</dbReference>
<dbReference type="STRING" id="126957.T1J0F5"/>
<evidence type="ECO:0000256" key="2">
    <source>
        <dbReference type="ARBA" id="ARBA00022448"/>
    </source>
</evidence>
<evidence type="ECO:0000313" key="8">
    <source>
        <dbReference type="Proteomes" id="UP000014500"/>
    </source>
</evidence>
<keyword evidence="3" id="KW-0963">Cytoplasm</keyword>
<dbReference type="Gene3D" id="1.25.10.10">
    <property type="entry name" value="Leucine-rich Repeat Variant"/>
    <property type="match status" value="1"/>
</dbReference>
<proteinExistence type="predicted"/>
<evidence type="ECO:0000313" key="7">
    <source>
        <dbReference type="EnsemblMetazoa" id="SMAR007000-PA"/>
    </source>
</evidence>
<keyword evidence="5" id="KW-0653">Protein transport</keyword>
<feature type="domain" description="Importin subunit beta-1/Transportin-1-like TPR repeats" evidence="6">
    <location>
        <begin position="541"/>
        <end position="823"/>
    </location>
</feature>
<dbReference type="InterPro" id="IPR016024">
    <property type="entry name" value="ARM-type_fold"/>
</dbReference>
<dbReference type="GO" id="GO:0006606">
    <property type="term" value="P:protein import into nucleus"/>
    <property type="evidence" value="ECO:0007669"/>
    <property type="project" value="InterPro"/>
</dbReference>
<sequence>MNVMKVLEKITSPELSESGNAKIVLQEASENMRLMEKVLMKLSDAMYESVHNKLASSQSSVAGFQLANALTSTNPRIKKACQERWLAFKKSVRDHIKKNVLGSLCLINYSTNASLVQDSLCPHPAAILCTICIAHVELPCGFWPELITILVDNVNSRYSTESTKLTALVTIGFLIQKIPPEVFGNQLSKLFRAVCHAVRQKSAKLNEVAANTLKKSIRALRLLFDNKDDIYLLMRALGMLIKSSKTDPEVLSGPITSLECLEIVVSTYYEFVASCIDKDLLNALLRTVNNIDSEIRRKSIEIWISLCKQEKDFEKAKTIDSGTEFQKTSIVGFGSGDKMRTNHFPNVMCSDIVKNSAVDLVEMLFQAIVIQPELNADSNEISSCNRAIWAACHCLLLITYYCGEEILDCVYNFIRQNIKSEDWKYCVAAMKVFGCVLKGPNLKKLKEIINLVLPHLPRFVCDSNVRVKRCTAAAIRSMCEGQGVIAEIVYVEPQLKNVLFLLINVLDEEMETAFIGCEALQSWSYNANTQFCTIETGETVIKRNCLTLYLELIVDKLLQKMLLKQWIENEVRSYICCTLEIILEHSIRDHYLVVRSVIDEALQCIENFQIEIKKDGVEEQDINTHVLTSLRSFFTILKPEDSKARADKIIAICCFIFNKNTSSNARIEILEIISIIASEFKEKFVKYMDDVNYIILSELHYQNQNLVYEAVLETTSVVCRALGDLFSPFSDEILYLLTTGCEYYKETLQPKILLAIADIAQEIGANFREHVKIIIPIILQVISYVWNNINSTDDDAKIYVKESRKAVFQISSVIVATFEKDETLECKLSFKAEADYRFN</sequence>
<dbReference type="InterPro" id="IPR011989">
    <property type="entry name" value="ARM-like"/>
</dbReference>
<reference evidence="8" key="1">
    <citation type="submission" date="2011-05" db="EMBL/GenBank/DDBJ databases">
        <authorList>
            <person name="Richards S.R."/>
            <person name="Qu J."/>
            <person name="Jiang H."/>
            <person name="Jhangiani S.N."/>
            <person name="Agravi P."/>
            <person name="Goodspeed R."/>
            <person name="Gross S."/>
            <person name="Mandapat C."/>
            <person name="Jackson L."/>
            <person name="Mathew T."/>
            <person name="Pu L."/>
            <person name="Thornton R."/>
            <person name="Saada N."/>
            <person name="Wilczek-Boney K.B."/>
            <person name="Lee S."/>
            <person name="Kovar C."/>
            <person name="Wu Y."/>
            <person name="Scherer S.E."/>
            <person name="Worley K.C."/>
            <person name="Muzny D.M."/>
            <person name="Gibbs R."/>
        </authorList>
    </citation>
    <scope>NUCLEOTIDE SEQUENCE</scope>
    <source>
        <strain evidence="8">Brora</strain>
    </source>
</reference>
<dbReference type="PANTHER" id="PTHR10527">
    <property type="entry name" value="IMPORTIN BETA"/>
    <property type="match status" value="1"/>
</dbReference>
<name>T1J0F5_STRMM</name>
<dbReference type="InterPro" id="IPR040122">
    <property type="entry name" value="Importin_beta"/>
</dbReference>
<dbReference type="Proteomes" id="UP000014500">
    <property type="component" value="Unassembled WGS sequence"/>
</dbReference>
<organism evidence="7 8">
    <name type="scientific">Strigamia maritima</name>
    <name type="common">European centipede</name>
    <name type="synonym">Geophilus maritimus</name>
    <dbReference type="NCBI Taxonomy" id="126957"/>
    <lineage>
        <taxon>Eukaryota</taxon>
        <taxon>Metazoa</taxon>
        <taxon>Ecdysozoa</taxon>
        <taxon>Arthropoda</taxon>
        <taxon>Myriapoda</taxon>
        <taxon>Chilopoda</taxon>
        <taxon>Pleurostigmophora</taxon>
        <taxon>Geophilomorpha</taxon>
        <taxon>Linotaeniidae</taxon>
        <taxon>Strigamia</taxon>
    </lineage>
</organism>
<dbReference type="EMBL" id="JH431734">
    <property type="status" value="NOT_ANNOTATED_CDS"/>
    <property type="molecule type" value="Genomic_DNA"/>
</dbReference>
<dbReference type="eggNOG" id="KOG1241">
    <property type="taxonomic scope" value="Eukaryota"/>
</dbReference>
<protein>
    <recommendedName>
        <fullName evidence="6">Importin subunit beta-1/Transportin-1-like TPR repeats domain-containing protein</fullName>
    </recommendedName>
</protein>
<dbReference type="AlphaFoldDB" id="T1J0F5"/>
<accession>T1J0F5</accession>
<evidence type="ECO:0000256" key="5">
    <source>
        <dbReference type="ARBA" id="ARBA00022927"/>
    </source>
</evidence>
<keyword evidence="2" id="KW-0813">Transport</keyword>
<dbReference type="GO" id="GO:0005737">
    <property type="term" value="C:cytoplasm"/>
    <property type="evidence" value="ECO:0007669"/>
    <property type="project" value="UniProtKB-SubCell"/>
</dbReference>
<evidence type="ECO:0000256" key="1">
    <source>
        <dbReference type="ARBA" id="ARBA00004496"/>
    </source>
</evidence>
<keyword evidence="8" id="KW-1185">Reference proteome</keyword>
<dbReference type="InterPro" id="IPR058584">
    <property type="entry name" value="IMB1_TNPO1-like_TPR"/>
</dbReference>
<comment type="subcellular location">
    <subcellularLocation>
        <location evidence="1">Cytoplasm</location>
    </subcellularLocation>
</comment>
<dbReference type="PhylomeDB" id="T1J0F5"/>
<dbReference type="HOGENOM" id="CLU_008296_1_0_1"/>
<keyword evidence="4" id="KW-0677">Repeat</keyword>